<name>A0AAD8S571_LOLMU</name>
<sequence>LKPYFGEEDEIASRTTSIQEGGMMRTSHLLIQPYLQPHKYKDQSLELVPNNLTIRNDGPSMDEENKHWSMITHGGDGSKHLRIEDDATRDLIDDHLIANPTNSASGDVSHNGVPGAEGDDTASEADSPARSASGSVARSPTKSIAGSPPGSASSLARGARSPAVDSGTSAPHMQGSASGQGVGSSVATSSDTATPHGSGSHTESSGEYANFCETGEPENVSEAFGHADWKKAMHEEYSALMRNETWHLVPAKEGKNVIDCKWVYKIKRKSDGTIDRYKARLVAKGFKQRYGIDYEDTFSPVWTLSCSLWLVVVMQLLVELHWREPEAGGGRAPTTPSIKLSCCSLDLGGAASVPPLSSHRGGGEERSSKVVLSLADLRSGVLELVIFLDCNTWQPRLSP</sequence>
<gene>
    <name evidence="3" type="ORF">QYE76_063190</name>
</gene>
<organism evidence="3 4">
    <name type="scientific">Lolium multiflorum</name>
    <name type="common">Italian ryegrass</name>
    <name type="synonym">Lolium perenne subsp. multiflorum</name>
    <dbReference type="NCBI Taxonomy" id="4521"/>
    <lineage>
        <taxon>Eukaryota</taxon>
        <taxon>Viridiplantae</taxon>
        <taxon>Streptophyta</taxon>
        <taxon>Embryophyta</taxon>
        <taxon>Tracheophyta</taxon>
        <taxon>Spermatophyta</taxon>
        <taxon>Magnoliopsida</taxon>
        <taxon>Liliopsida</taxon>
        <taxon>Poales</taxon>
        <taxon>Poaceae</taxon>
        <taxon>BOP clade</taxon>
        <taxon>Pooideae</taxon>
        <taxon>Poodae</taxon>
        <taxon>Poeae</taxon>
        <taxon>Poeae Chloroplast Group 2 (Poeae type)</taxon>
        <taxon>Loliodinae</taxon>
        <taxon>Loliinae</taxon>
        <taxon>Lolium</taxon>
    </lineage>
</organism>
<evidence type="ECO:0000313" key="4">
    <source>
        <dbReference type="Proteomes" id="UP001231189"/>
    </source>
</evidence>
<dbReference type="Proteomes" id="UP001231189">
    <property type="component" value="Unassembled WGS sequence"/>
</dbReference>
<evidence type="ECO:0000259" key="2">
    <source>
        <dbReference type="Pfam" id="PF07727"/>
    </source>
</evidence>
<feature type="compositionally biased region" description="Polar residues" evidence="1">
    <location>
        <begin position="99"/>
        <end position="108"/>
    </location>
</feature>
<keyword evidence="4" id="KW-1185">Reference proteome</keyword>
<protein>
    <recommendedName>
        <fullName evidence="2">Reverse transcriptase Ty1/copia-type domain-containing protein</fullName>
    </recommendedName>
</protein>
<feature type="compositionally biased region" description="Low complexity" evidence="1">
    <location>
        <begin position="145"/>
        <end position="163"/>
    </location>
</feature>
<dbReference type="Pfam" id="PF07727">
    <property type="entry name" value="RVT_2"/>
    <property type="match status" value="1"/>
</dbReference>
<evidence type="ECO:0000313" key="3">
    <source>
        <dbReference type="EMBL" id="KAK1645385.1"/>
    </source>
</evidence>
<feature type="region of interest" description="Disordered" evidence="1">
    <location>
        <begin position="97"/>
        <end position="213"/>
    </location>
</feature>
<dbReference type="AlphaFoldDB" id="A0AAD8S571"/>
<comment type="caution">
    <text evidence="3">The sequence shown here is derived from an EMBL/GenBank/DDBJ whole genome shotgun (WGS) entry which is preliminary data.</text>
</comment>
<reference evidence="3" key="1">
    <citation type="submission" date="2023-07" db="EMBL/GenBank/DDBJ databases">
        <title>A chromosome-level genome assembly of Lolium multiflorum.</title>
        <authorList>
            <person name="Chen Y."/>
            <person name="Copetti D."/>
            <person name="Kolliker R."/>
            <person name="Studer B."/>
        </authorList>
    </citation>
    <scope>NUCLEOTIDE SEQUENCE</scope>
    <source>
        <strain evidence="3">02402/16</strain>
        <tissue evidence="3">Leaf</tissue>
    </source>
</reference>
<feature type="domain" description="Reverse transcriptase Ty1/copia-type" evidence="2">
    <location>
        <begin position="243"/>
        <end position="306"/>
    </location>
</feature>
<feature type="compositionally biased region" description="Low complexity" evidence="1">
    <location>
        <begin position="174"/>
        <end position="207"/>
    </location>
</feature>
<evidence type="ECO:0000256" key="1">
    <source>
        <dbReference type="SAM" id="MobiDB-lite"/>
    </source>
</evidence>
<dbReference type="InterPro" id="IPR013103">
    <property type="entry name" value="RVT_2"/>
</dbReference>
<accession>A0AAD8S571</accession>
<feature type="compositionally biased region" description="Polar residues" evidence="1">
    <location>
        <begin position="130"/>
        <end position="144"/>
    </location>
</feature>
<proteinExistence type="predicted"/>
<feature type="non-terminal residue" evidence="3">
    <location>
        <position position="399"/>
    </location>
</feature>
<dbReference type="EMBL" id="JAUUTY010000004">
    <property type="protein sequence ID" value="KAK1645385.1"/>
    <property type="molecule type" value="Genomic_DNA"/>
</dbReference>